<evidence type="ECO:0000313" key="2">
    <source>
        <dbReference type="EMBL" id="JAH11769.1"/>
    </source>
</evidence>
<feature type="region of interest" description="Disordered" evidence="1">
    <location>
        <begin position="1"/>
        <end position="21"/>
    </location>
</feature>
<name>A0A0E9Q4X3_ANGAN</name>
<reference evidence="2" key="2">
    <citation type="journal article" date="2015" name="Fish Shellfish Immunol.">
        <title>Early steps in the European eel (Anguilla anguilla)-Vibrio vulnificus interaction in the gills: Role of the RtxA13 toxin.</title>
        <authorList>
            <person name="Callol A."/>
            <person name="Pajuelo D."/>
            <person name="Ebbesson L."/>
            <person name="Teles M."/>
            <person name="MacKenzie S."/>
            <person name="Amaro C."/>
        </authorList>
    </citation>
    <scope>NUCLEOTIDE SEQUENCE</scope>
</reference>
<accession>A0A0E9Q4X3</accession>
<protein>
    <submittedName>
        <fullName evidence="2">Uncharacterized protein</fullName>
    </submittedName>
</protein>
<feature type="compositionally biased region" description="Basic and acidic residues" evidence="1">
    <location>
        <begin position="1"/>
        <end position="14"/>
    </location>
</feature>
<reference evidence="2" key="1">
    <citation type="submission" date="2014-11" db="EMBL/GenBank/DDBJ databases">
        <authorList>
            <person name="Amaro Gonzalez C."/>
        </authorList>
    </citation>
    <scope>NUCLEOTIDE SEQUENCE</scope>
</reference>
<evidence type="ECO:0000256" key="1">
    <source>
        <dbReference type="SAM" id="MobiDB-lite"/>
    </source>
</evidence>
<dbReference type="EMBL" id="GBXM01096808">
    <property type="protein sequence ID" value="JAH11769.1"/>
    <property type="molecule type" value="Transcribed_RNA"/>
</dbReference>
<dbReference type="AlphaFoldDB" id="A0A0E9Q4X3"/>
<organism evidence="2">
    <name type="scientific">Anguilla anguilla</name>
    <name type="common">European freshwater eel</name>
    <name type="synonym">Muraena anguilla</name>
    <dbReference type="NCBI Taxonomy" id="7936"/>
    <lineage>
        <taxon>Eukaryota</taxon>
        <taxon>Metazoa</taxon>
        <taxon>Chordata</taxon>
        <taxon>Craniata</taxon>
        <taxon>Vertebrata</taxon>
        <taxon>Euteleostomi</taxon>
        <taxon>Actinopterygii</taxon>
        <taxon>Neopterygii</taxon>
        <taxon>Teleostei</taxon>
        <taxon>Anguilliformes</taxon>
        <taxon>Anguillidae</taxon>
        <taxon>Anguilla</taxon>
    </lineage>
</organism>
<proteinExistence type="predicted"/>
<sequence length="68" mass="7600">MDADDRTLPSKENFRGPTTKTGGGWVAVMAFSVNILDCVNTNSCEQGTSVPVEREKYFYFLYLRSTLA</sequence>